<feature type="coiled-coil region" evidence="1">
    <location>
        <begin position="1272"/>
        <end position="1323"/>
    </location>
</feature>
<accession>A0ABT2EP14</accession>
<evidence type="ECO:0000259" key="3">
    <source>
        <dbReference type="Pfam" id="PF13320"/>
    </source>
</evidence>
<dbReference type="Pfam" id="PF13320">
    <property type="entry name" value="GH123_cat"/>
    <property type="match status" value="1"/>
</dbReference>
<proteinExistence type="predicted"/>
<comment type="caution">
    <text evidence="4">The sequence shown here is derived from an EMBL/GenBank/DDBJ whole genome shotgun (WGS) entry which is preliminary data.</text>
</comment>
<dbReference type="EMBL" id="JANUCP010000003">
    <property type="protein sequence ID" value="MCS3919699.1"/>
    <property type="molecule type" value="Genomic_DNA"/>
</dbReference>
<keyword evidence="5" id="KW-1185">Reference proteome</keyword>
<dbReference type="Gene3D" id="2.60.120.260">
    <property type="entry name" value="Galactose-binding domain-like"/>
    <property type="match status" value="1"/>
</dbReference>
<dbReference type="InterPro" id="IPR025150">
    <property type="entry name" value="GH123_cat"/>
</dbReference>
<feature type="domain" description="Glycoside hydrolase 123 catalytic" evidence="3">
    <location>
        <begin position="1031"/>
        <end position="1254"/>
    </location>
</feature>
<dbReference type="RefSeq" id="WP_259096416.1">
    <property type="nucleotide sequence ID" value="NZ_CP130454.1"/>
</dbReference>
<reference evidence="4 5" key="1">
    <citation type="submission" date="2022-08" db="EMBL/GenBank/DDBJ databases">
        <title>Bacterial and archaeal communities from various locations to study Microbial Dark Matter (Phase II).</title>
        <authorList>
            <person name="Stepanauskas R."/>
        </authorList>
    </citation>
    <scope>NUCLEOTIDE SEQUENCE [LARGE SCALE GENOMIC DNA]</scope>
    <source>
        <strain evidence="4 5">PD1</strain>
    </source>
</reference>
<keyword evidence="2" id="KW-0732">Signal</keyword>
<protein>
    <recommendedName>
        <fullName evidence="3">Glycoside hydrolase 123 catalytic domain-containing protein</fullName>
    </recommendedName>
</protein>
<evidence type="ECO:0000256" key="2">
    <source>
        <dbReference type="SAM" id="SignalP"/>
    </source>
</evidence>
<organism evidence="4 5">
    <name type="scientific">Candidatus Fervidibacter sacchari</name>
    <dbReference type="NCBI Taxonomy" id="1448929"/>
    <lineage>
        <taxon>Bacteria</taxon>
        <taxon>Candidatus Fervidibacterota</taxon>
        <taxon>Candidatus Fervidibacter</taxon>
    </lineage>
</organism>
<evidence type="ECO:0000313" key="4">
    <source>
        <dbReference type="EMBL" id="MCS3919699.1"/>
    </source>
</evidence>
<sequence>MAVMRLLTLGLLLLTNFAAAQNLVPNPSFELGLTSPSGWRLNGGIGKWENFGRTGKRCVSVTGNGNDSNAWECTDWKPEEGKLYLVRYFVRRSPESAGGTPITGFSTVNRDAWDVPSDGNWHMRHFVCRTPIERDTGQGTRGTVLRFGQWHVKGTVAFDDVEVLPVSVVHRRFAQFELGSGETIRNGVYRFATNFSGYSSNDSRPLFAHTAGFNTNRWVLGGPLSERWQESGAWVIYRHTLNGTGDTGQGTGKGRIQFETAVMTFVIGYYEGGQLVVEVSIDGKAWKEVGRFAPSGEYIAQVPKELLPADEIWVRFWATGVLQVNAYRMEAKLSENLPDATGETWYFAVKRDTGQGTRGMGLSVEPKALADDALLVLVKNATAKRRQIVVSLSAGKNVKSVKATLKPSSEQIVSVPLPQLVAGEQVVTLTVREGAMVVYDAEANVQKPWIEVGGFGYHLAETDGFGLWWCEATYKVGRTTPRPSSRAPRPVRLESARNEYEPFQLVIIPKVSLKQLRLRLEPFVPSTRPSSRVPRPVWDEVAFVDYVPVTIPTDAWGAVGEFPDPLIPIWRRDRWQGTRDTEKAIDVQVTNLSANRNQPLWLTVYVPKGVPAGVYRATIQVIEAIDENGKPVPRPSSPVPVELRVFGFTLPDDTPLRTAYGVHIDNDWHRLRTREQFRQVWDLYMQTCRRYRISPYTPHAYAPIRWEVVGPRKTIDNGILRLVIDRWQGRIVSVTWDTGQGTRKISPVPRPSPLVPSVGGVLPLLEQFEREGVGWEGKGVEWSGTEIVRDVRIVERSEKRLVLDITAERLTSQPARRKFAATVRLTVEAGKPYFAVQLLRIVNTDTIRWRINGYFHLLPPDLKPLSAINTDRFGAWLFADPQSQVPSSQIAFGAAGVGFTYSIRINPVTGHPHGDVYRPVGKWLEPNEAWEPADEPVAFVFLWDTGQGTGDTGKWEGEAPAEPLKKFVERLLSGEISSQPESKVQITEQPEPGFLYDFSEFDEAMSRYIDEFRFNGFNLVILPERLGGHERFSPEWTELYKRLMSPILEHLKQKGWLKFAYCYWVDEPSPQQYEDVKKGMAALKEACPGVRRLLTFCFDKAPVPVFYDFVDLWVPVMSLFDEQRAKERQALGEEVWWYVCTGPKAPYPNNFIDHPAITHRIRYWMMAKWNLDGDLYWSMTYWRGKGWRLRNPYEDGQSETPGGGYWGNGDGRLLYPPVRQPLPENAEPVIAPPIPSLRLALIAEGIEDFCYLKLLRQLRDTGQGRARLLPSLEKALKQADEALTSLDRLIRSQTDYEHDPKRLHEERRKIAEAIERLIELLGE</sequence>
<evidence type="ECO:0000313" key="5">
    <source>
        <dbReference type="Proteomes" id="UP001204798"/>
    </source>
</evidence>
<feature type="signal peptide" evidence="2">
    <location>
        <begin position="1"/>
        <end position="20"/>
    </location>
</feature>
<feature type="chain" id="PRO_5046861148" description="Glycoside hydrolase 123 catalytic domain-containing protein" evidence="2">
    <location>
        <begin position="21"/>
        <end position="1323"/>
    </location>
</feature>
<keyword evidence="1" id="KW-0175">Coiled coil</keyword>
<evidence type="ECO:0000256" key="1">
    <source>
        <dbReference type="SAM" id="Coils"/>
    </source>
</evidence>
<dbReference type="Proteomes" id="UP001204798">
    <property type="component" value="Unassembled WGS sequence"/>
</dbReference>
<gene>
    <name evidence="4" type="ORF">M2350_002112</name>
</gene>
<name>A0ABT2EP14_9BACT</name>